<name>A0ABR1QSJ7_9PEZI</name>
<evidence type="ECO:0000313" key="3">
    <source>
        <dbReference type="Proteomes" id="UP001391051"/>
    </source>
</evidence>
<proteinExistence type="predicted"/>
<accession>A0ABR1QSJ7</accession>
<sequence length="69" mass="7208">MDSPSLEKYVAFNSGDGESPGSLPDSSVDSDMLSIPDSDDLGPEGTDLNFGLDLEAVINSVASDLLERC</sequence>
<comment type="caution">
    <text evidence="2">The sequence shown here is derived from an EMBL/GenBank/DDBJ whole genome shotgun (WGS) entry which is preliminary data.</text>
</comment>
<dbReference type="Proteomes" id="UP001391051">
    <property type="component" value="Unassembled WGS sequence"/>
</dbReference>
<feature type="region of interest" description="Disordered" evidence="1">
    <location>
        <begin position="1"/>
        <end position="46"/>
    </location>
</feature>
<gene>
    <name evidence="2" type="ORF">PG986_003740</name>
</gene>
<organism evidence="2 3">
    <name type="scientific">Apiospora aurea</name>
    <dbReference type="NCBI Taxonomy" id="335848"/>
    <lineage>
        <taxon>Eukaryota</taxon>
        <taxon>Fungi</taxon>
        <taxon>Dikarya</taxon>
        <taxon>Ascomycota</taxon>
        <taxon>Pezizomycotina</taxon>
        <taxon>Sordariomycetes</taxon>
        <taxon>Xylariomycetidae</taxon>
        <taxon>Amphisphaeriales</taxon>
        <taxon>Apiosporaceae</taxon>
        <taxon>Apiospora</taxon>
    </lineage>
</organism>
<protein>
    <submittedName>
        <fullName evidence="2">Uncharacterized protein</fullName>
    </submittedName>
</protein>
<evidence type="ECO:0000256" key="1">
    <source>
        <dbReference type="SAM" id="MobiDB-lite"/>
    </source>
</evidence>
<dbReference type="EMBL" id="JAQQWE010000002">
    <property type="protein sequence ID" value="KAK7962915.1"/>
    <property type="molecule type" value="Genomic_DNA"/>
</dbReference>
<evidence type="ECO:0000313" key="2">
    <source>
        <dbReference type="EMBL" id="KAK7962915.1"/>
    </source>
</evidence>
<reference evidence="2 3" key="1">
    <citation type="submission" date="2023-01" db="EMBL/GenBank/DDBJ databases">
        <title>Analysis of 21 Apiospora genomes using comparative genomics revels a genus with tremendous synthesis potential of carbohydrate active enzymes and secondary metabolites.</title>
        <authorList>
            <person name="Sorensen T."/>
        </authorList>
    </citation>
    <scope>NUCLEOTIDE SEQUENCE [LARGE SCALE GENOMIC DNA]</scope>
    <source>
        <strain evidence="2 3">CBS 24483</strain>
    </source>
</reference>
<keyword evidence="3" id="KW-1185">Reference proteome</keyword>
<dbReference type="GeneID" id="92073024"/>
<dbReference type="RefSeq" id="XP_066705026.1">
    <property type="nucleotide sequence ID" value="XM_066839962.1"/>
</dbReference>